<feature type="domain" description="Transglycosylase SLT" evidence="2">
    <location>
        <begin position="97"/>
        <end position="197"/>
    </location>
</feature>
<evidence type="ECO:0000313" key="4">
    <source>
        <dbReference type="Proteomes" id="UP001156613"/>
    </source>
</evidence>
<keyword evidence="4" id="KW-1185">Reference proteome</keyword>
<reference evidence="4" key="1">
    <citation type="journal article" date="2019" name="Int. J. Syst. Evol. Microbiol.">
        <title>The Global Catalogue of Microorganisms (GCM) 10K type strain sequencing project: providing services to taxonomists for standard genome sequencing and annotation.</title>
        <authorList>
            <consortium name="The Broad Institute Genomics Platform"/>
            <consortium name="The Broad Institute Genome Sequencing Center for Infectious Disease"/>
            <person name="Wu L."/>
            <person name="Ma J."/>
        </authorList>
    </citation>
    <scope>NUCLEOTIDE SEQUENCE [LARGE SCALE GENOMIC DNA]</scope>
    <source>
        <strain evidence="4">NBRC 3271</strain>
    </source>
</reference>
<evidence type="ECO:0000259" key="2">
    <source>
        <dbReference type="Pfam" id="PF01464"/>
    </source>
</evidence>
<dbReference type="Gene3D" id="1.10.530.10">
    <property type="match status" value="1"/>
</dbReference>
<accession>A0ABQ5WJJ5</accession>
<dbReference type="EMBL" id="BSNT01000059">
    <property type="protein sequence ID" value="GLQ59894.1"/>
    <property type="molecule type" value="Genomic_DNA"/>
</dbReference>
<dbReference type="CDD" id="cd13400">
    <property type="entry name" value="LT_IagB-like"/>
    <property type="match status" value="1"/>
</dbReference>
<evidence type="ECO:0000256" key="1">
    <source>
        <dbReference type="ARBA" id="ARBA00009387"/>
    </source>
</evidence>
<comment type="similarity">
    <text evidence="1">Belongs to the virb1 family.</text>
</comment>
<dbReference type="InterPro" id="IPR008258">
    <property type="entry name" value="Transglycosylase_SLT_dom_1"/>
</dbReference>
<comment type="caution">
    <text evidence="3">The sequence shown here is derived from an EMBL/GenBank/DDBJ whole genome shotgun (WGS) entry which is preliminary data.</text>
</comment>
<dbReference type="InterPro" id="IPR023346">
    <property type="entry name" value="Lysozyme-like_dom_sf"/>
</dbReference>
<name>A0ABQ5WJJ5_GLUJA</name>
<sequence>MTLPPCAIEAAAAYHVPASAVEHQLFTRTRRGVGAMAISPASLPLLASSGFSEDAVRRNMCVNIAAGTWLMARARLVPRPTGSRPLLAPVASSDNRCVTAAASRYHLPVILLQAVLKTENGKRGTISKNSNGSYDIGPAQINSIHLPELARLGISREALLADDCLNVHVGAWILSRDIGASTPADSRKFWERVGNYNSATPIFNHAYQLRIWHNLPHIGPGLRR</sequence>
<organism evidence="3 4">
    <name type="scientific">Gluconobacter japonicus</name>
    <dbReference type="NCBI Taxonomy" id="376620"/>
    <lineage>
        <taxon>Bacteria</taxon>
        <taxon>Pseudomonadati</taxon>
        <taxon>Pseudomonadota</taxon>
        <taxon>Alphaproteobacteria</taxon>
        <taxon>Acetobacterales</taxon>
        <taxon>Acetobacteraceae</taxon>
        <taxon>Gluconobacter</taxon>
    </lineage>
</organism>
<gene>
    <name evidence="3" type="ORF">GCM10010937_16970</name>
</gene>
<evidence type="ECO:0000313" key="3">
    <source>
        <dbReference type="EMBL" id="GLQ59894.1"/>
    </source>
</evidence>
<dbReference type="Proteomes" id="UP001156613">
    <property type="component" value="Unassembled WGS sequence"/>
</dbReference>
<protein>
    <recommendedName>
        <fullName evidence="2">Transglycosylase SLT domain-containing protein</fullName>
    </recommendedName>
</protein>
<proteinExistence type="inferred from homology"/>
<dbReference type="RefSeq" id="WP_062502724.1">
    <property type="nucleotide sequence ID" value="NZ_BEWO01000028.1"/>
</dbReference>
<dbReference type="SUPFAM" id="SSF53955">
    <property type="entry name" value="Lysozyme-like"/>
    <property type="match status" value="1"/>
</dbReference>
<dbReference type="Pfam" id="PF01464">
    <property type="entry name" value="SLT"/>
    <property type="match status" value="1"/>
</dbReference>